<feature type="transmembrane region" description="Helical" evidence="1">
    <location>
        <begin position="62"/>
        <end position="87"/>
    </location>
</feature>
<keyword evidence="1" id="KW-0472">Membrane</keyword>
<keyword evidence="1" id="KW-0812">Transmembrane</keyword>
<evidence type="ECO:0000313" key="3">
    <source>
        <dbReference type="Proteomes" id="UP001597112"/>
    </source>
</evidence>
<accession>A0ABW3JYW1</accession>
<dbReference type="Pfam" id="PF14079">
    <property type="entry name" value="DUF4260"/>
    <property type="match status" value="1"/>
</dbReference>
<name>A0ABW3JYW1_9BACT</name>
<comment type="caution">
    <text evidence="2">The sequence shown here is derived from an EMBL/GenBank/DDBJ whole genome shotgun (WGS) entry which is preliminary data.</text>
</comment>
<dbReference type="PROSITE" id="PS51257">
    <property type="entry name" value="PROKAR_LIPOPROTEIN"/>
    <property type="match status" value="1"/>
</dbReference>
<evidence type="ECO:0000313" key="2">
    <source>
        <dbReference type="EMBL" id="MFD0998736.1"/>
    </source>
</evidence>
<dbReference type="EMBL" id="JBHTKA010000001">
    <property type="protein sequence ID" value="MFD0998736.1"/>
    <property type="molecule type" value="Genomic_DNA"/>
</dbReference>
<dbReference type="RefSeq" id="WP_377575927.1">
    <property type="nucleotide sequence ID" value="NZ_JBHTKA010000001.1"/>
</dbReference>
<gene>
    <name evidence="2" type="ORF">ACFQ21_05435</name>
</gene>
<organism evidence="2 3">
    <name type="scientific">Ohtaekwangia kribbensis</name>
    <dbReference type="NCBI Taxonomy" id="688913"/>
    <lineage>
        <taxon>Bacteria</taxon>
        <taxon>Pseudomonadati</taxon>
        <taxon>Bacteroidota</taxon>
        <taxon>Cytophagia</taxon>
        <taxon>Cytophagales</taxon>
        <taxon>Fulvivirgaceae</taxon>
        <taxon>Ohtaekwangia</taxon>
    </lineage>
</organism>
<dbReference type="InterPro" id="IPR025356">
    <property type="entry name" value="DUF4260"/>
</dbReference>
<keyword evidence="3" id="KW-1185">Reference proteome</keyword>
<reference evidence="3" key="1">
    <citation type="journal article" date="2019" name="Int. J. Syst. Evol. Microbiol.">
        <title>The Global Catalogue of Microorganisms (GCM) 10K type strain sequencing project: providing services to taxonomists for standard genome sequencing and annotation.</title>
        <authorList>
            <consortium name="The Broad Institute Genomics Platform"/>
            <consortium name="The Broad Institute Genome Sequencing Center for Infectious Disease"/>
            <person name="Wu L."/>
            <person name="Ma J."/>
        </authorList>
    </citation>
    <scope>NUCLEOTIDE SEQUENCE [LARGE SCALE GENOMIC DNA]</scope>
    <source>
        <strain evidence="3">CCUG 58938</strain>
    </source>
</reference>
<keyword evidence="1" id="KW-1133">Transmembrane helix</keyword>
<proteinExistence type="predicted"/>
<feature type="transmembrane region" description="Helical" evidence="1">
    <location>
        <begin position="12"/>
        <end position="30"/>
    </location>
</feature>
<evidence type="ECO:0000256" key="1">
    <source>
        <dbReference type="SAM" id="Phobius"/>
    </source>
</evidence>
<protein>
    <submittedName>
        <fullName evidence="2">DUF4260 domain-containing protein</fullName>
    </submittedName>
</protein>
<sequence>MKKLIQLEEFIMFLATLVLFNFLGLSWWWFAGCILLPDISMIGYIHNARTGAWLYNIAHHRALAVIVWLGGYFLGNIVVEFIGLILFSHATMDRMLGYGLKYESGFRFTHLGEIGREVRSKK</sequence>
<dbReference type="Proteomes" id="UP001597112">
    <property type="component" value="Unassembled WGS sequence"/>
</dbReference>